<dbReference type="InterPro" id="IPR029063">
    <property type="entry name" value="SAM-dependent_MTases_sf"/>
</dbReference>
<dbReference type="Proteomes" id="UP000661163">
    <property type="component" value="Unassembled WGS sequence"/>
</dbReference>
<dbReference type="SUPFAM" id="SSF53335">
    <property type="entry name" value="S-adenosyl-L-methionine-dependent methyltransferases"/>
    <property type="match status" value="1"/>
</dbReference>
<name>A0AAE4YXA3_9HYPH</name>
<proteinExistence type="predicted"/>
<reference evidence="1 2" key="1">
    <citation type="submission" date="2019-12" db="EMBL/GenBank/DDBJ databases">
        <title>Rhizobium genotypes associated with high levels of biological nitrogen fixation by grain legumes in a temperate-maritime cropping system.</title>
        <authorList>
            <person name="Maluk M."/>
            <person name="Francesc Ferrando Molina F."/>
            <person name="Lopez Del Egido L."/>
            <person name="Lafos M."/>
            <person name="Langarica-Fuentes A."/>
            <person name="Gebre Yohannes G."/>
            <person name="Young M.W."/>
            <person name="Martin P."/>
            <person name="Gantlett R."/>
            <person name="Kenicer G."/>
            <person name="Hawes C."/>
            <person name="Begg G.S."/>
            <person name="Quilliam R.S."/>
            <person name="Squire G.R."/>
            <person name="Poole P.S."/>
            <person name="Young P.W."/>
            <person name="Iannetta P.M."/>
            <person name="James E.K."/>
        </authorList>
    </citation>
    <scope>NUCLEOTIDE SEQUENCE [LARGE SCALE GENOMIC DNA]</scope>
    <source>
        <strain evidence="1 2">JHI985</strain>
    </source>
</reference>
<dbReference type="EMBL" id="WUFC01000046">
    <property type="protein sequence ID" value="NEI52711.1"/>
    <property type="molecule type" value="Genomic_DNA"/>
</dbReference>
<dbReference type="Gene3D" id="3.40.50.150">
    <property type="entry name" value="Vaccinia Virus protein VP39"/>
    <property type="match status" value="1"/>
</dbReference>
<organism evidence="1 2">
    <name type="scientific">Rhizobium ruizarguesonis</name>
    <dbReference type="NCBI Taxonomy" id="2081791"/>
    <lineage>
        <taxon>Bacteria</taxon>
        <taxon>Pseudomonadati</taxon>
        <taxon>Pseudomonadota</taxon>
        <taxon>Alphaproteobacteria</taxon>
        <taxon>Hyphomicrobiales</taxon>
        <taxon>Rhizobiaceae</taxon>
        <taxon>Rhizobium/Agrobacterium group</taxon>
        <taxon>Rhizobium</taxon>
    </lineage>
</organism>
<evidence type="ECO:0008006" key="3">
    <source>
        <dbReference type="Google" id="ProtNLM"/>
    </source>
</evidence>
<gene>
    <name evidence="1" type="ORF">GR217_34395</name>
</gene>
<protein>
    <recommendedName>
        <fullName evidence="3">Class I SAM-dependent methyltransferase</fullName>
    </recommendedName>
</protein>
<comment type="caution">
    <text evidence="1">The sequence shown here is derived from an EMBL/GenBank/DDBJ whole genome shotgun (WGS) entry which is preliminary data.</text>
</comment>
<accession>A0AAE4YXA3</accession>
<evidence type="ECO:0000313" key="2">
    <source>
        <dbReference type="Proteomes" id="UP000661163"/>
    </source>
</evidence>
<sequence>MKTREYFLADMARKLEMRRFAELGLWKGRTFFHLLDTCPSLSIIGVDAWIRRPNNTAPGAETYKQWNMDGLRAHVTTKAKDYGDRAQILIMETHEAAAHVEDGSLCGLFIDADHSEAGCRRDIELWRPKLKPGGMLAGHDIDWPTVKAAVSDMVPGYQVAQDNVWWTRV</sequence>
<dbReference type="AlphaFoldDB" id="A0AAE4YXA3"/>
<evidence type="ECO:0000313" key="1">
    <source>
        <dbReference type="EMBL" id="NEI52711.1"/>
    </source>
</evidence>
<dbReference type="RefSeq" id="WP_164566557.1">
    <property type="nucleotide sequence ID" value="NZ_WUFC01000046.1"/>
</dbReference>
<dbReference type="Pfam" id="PF13578">
    <property type="entry name" value="Methyltransf_24"/>
    <property type="match status" value="1"/>
</dbReference>